<dbReference type="SUPFAM" id="SSF57701">
    <property type="entry name" value="Zn2/Cys6 DNA-binding domain"/>
    <property type="match status" value="1"/>
</dbReference>
<feature type="region of interest" description="Disordered" evidence="5">
    <location>
        <begin position="48"/>
        <end position="110"/>
    </location>
</feature>
<keyword evidence="1" id="KW-0479">Metal-binding</keyword>
<dbReference type="STRING" id="576137.A0A1L7XA46"/>
<gene>
    <name evidence="7" type="ORF">PAC_11797</name>
</gene>
<name>A0A1L7XA46_9HELO</name>
<dbReference type="GO" id="GO:0000435">
    <property type="term" value="P:positive regulation of transcription from RNA polymerase II promoter by galactose"/>
    <property type="evidence" value="ECO:0007669"/>
    <property type="project" value="TreeGrafter"/>
</dbReference>
<dbReference type="SMART" id="SM00066">
    <property type="entry name" value="GAL4"/>
    <property type="match status" value="1"/>
</dbReference>
<dbReference type="EMBL" id="FJOG01000019">
    <property type="protein sequence ID" value="CZR61900.1"/>
    <property type="molecule type" value="Genomic_DNA"/>
</dbReference>
<dbReference type="Gene3D" id="4.10.240.10">
    <property type="entry name" value="Zn(2)-C6 fungal-type DNA-binding domain"/>
    <property type="match status" value="1"/>
</dbReference>
<evidence type="ECO:0000313" key="8">
    <source>
        <dbReference type="Proteomes" id="UP000184330"/>
    </source>
</evidence>
<dbReference type="CDD" id="cd12148">
    <property type="entry name" value="fungal_TF_MHR"/>
    <property type="match status" value="1"/>
</dbReference>
<evidence type="ECO:0000313" key="7">
    <source>
        <dbReference type="EMBL" id="CZR61900.1"/>
    </source>
</evidence>
<dbReference type="GO" id="GO:0000981">
    <property type="term" value="F:DNA-binding transcription factor activity, RNA polymerase II-specific"/>
    <property type="evidence" value="ECO:0007669"/>
    <property type="project" value="InterPro"/>
</dbReference>
<dbReference type="PROSITE" id="PS00463">
    <property type="entry name" value="ZN2_CY6_FUNGAL_1"/>
    <property type="match status" value="1"/>
</dbReference>
<keyword evidence="3" id="KW-0804">Transcription</keyword>
<sequence>MPRPRVRPADRQRAPKACVTCKVSKKRCDANLPCALCVRKGRAESCTYPDVDEKGRSSRSRSPRTSPQPPRGRGVLGPDTFTRASELRERELESESVTRESSPQCSQRPTMLLSSRGEQVYIGNVAALSFLQFLQKTLKRYIGPSAFTERRRGETMLEAEVQNNSTAQFQDGLDTDQKHDLVRCFMRVSNGILHLFSEEDIHRLLGLKAVQVDHLNSNPQRDDFAFLYLMIAIGAQCRGSSSAEIKMAARYFARAQQVAFVDMLQDPSLAMIKIFLMMAFYMLGACRRNTAFMYIGIASKAATILGLHIPYQNARASAEQRAVRRRTWMSLRVLDLLCSSILARPSSTPTIQGDGYETEDVSNDSRDHRTLALRANYESSSIIDIIVQSCTKSSNLDIKSAENYLQMLREWSQALPEVLRCSPKPRSDNRMLPVLDSRETTIGNIHVSCTYYFGVILVTRQFLISRVMSQLRDRNPSAPSEGEAVKTSQFSNGCVSSAVFMAQLCSEASRNNVLLDNMCLLKAWLFSAGLVLGFSLLVEEEDWPNARDAFTRTRETLQKLSRLSPQAQQYYEILTRFSSAIELYKKQLLARQKSTRNPFVEQIMTFEEGASSSWQDGIQSHVPPPGLLRTPEPSVINGDEVLGLEAGDLGYQFDMPPFATQIGDDIGLQWMWDNYAMQLPNFVTSWDEAAQQSLGI</sequence>
<evidence type="ECO:0000256" key="1">
    <source>
        <dbReference type="ARBA" id="ARBA00022723"/>
    </source>
</evidence>
<keyword evidence="2" id="KW-0805">Transcription regulation</keyword>
<dbReference type="Pfam" id="PF00172">
    <property type="entry name" value="Zn_clus"/>
    <property type="match status" value="1"/>
</dbReference>
<dbReference type="InterPro" id="IPR001138">
    <property type="entry name" value="Zn2Cys6_DnaBD"/>
</dbReference>
<dbReference type="Pfam" id="PF04082">
    <property type="entry name" value="Fungal_trans"/>
    <property type="match status" value="1"/>
</dbReference>
<dbReference type="InterPro" id="IPR007219">
    <property type="entry name" value="XnlR_reg_dom"/>
</dbReference>
<proteinExistence type="predicted"/>
<evidence type="ECO:0000256" key="4">
    <source>
        <dbReference type="ARBA" id="ARBA00023242"/>
    </source>
</evidence>
<dbReference type="GO" id="GO:0008270">
    <property type="term" value="F:zinc ion binding"/>
    <property type="evidence" value="ECO:0007669"/>
    <property type="project" value="InterPro"/>
</dbReference>
<dbReference type="OrthoDB" id="47007at2759"/>
<evidence type="ECO:0000256" key="5">
    <source>
        <dbReference type="SAM" id="MobiDB-lite"/>
    </source>
</evidence>
<dbReference type="SMART" id="SM00906">
    <property type="entry name" value="Fungal_trans"/>
    <property type="match status" value="1"/>
</dbReference>
<dbReference type="CDD" id="cd00067">
    <property type="entry name" value="GAL4"/>
    <property type="match status" value="1"/>
</dbReference>
<organism evidence="7 8">
    <name type="scientific">Phialocephala subalpina</name>
    <dbReference type="NCBI Taxonomy" id="576137"/>
    <lineage>
        <taxon>Eukaryota</taxon>
        <taxon>Fungi</taxon>
        <taxon>Dikarya</taxon>
        <taxon>Ascomycota</taxon>
        <taxon>Pezizomycotina</taxon>
        <taxon>Leotiomycetes</taxon>
        <taxon>Helotiales</taxon>
        <taxon>Mollisiaceae</taxon>
        <taxon>Phialocephala</taxon>
        <taxon>Phialocephala fortinii species complex</taxon>
    </lineage>
</organism>
<dbReference type="InterPro" id="IPR036864">
    <property type="entry name" value="Zn2-C6_fun-type_DNA-bd_sf"/>
</dbReference>
<dbReference type="PANTHER" id="PTHR47424:SF9">
    <property type="entry name" value="TAH-2"/>
    <property type="match status" value="1"/>
</dbReference>
<dbReference type="PANTHER" id="PTHR47424">
    <property type="entry name" value="REGULATORY PROTEIN GAL4"/>
    <property type="match status" value="1"/>
</dbReference>
<dbReference type="GO" id="GO:0006351">
    <property type="term" value="P:DNA-templated transcription"/>
    <property type="evidence" value="ECO:0007669"/>
    <property type="project" value="InterPro"/>
</dbReference>
<evidence type="ECO:0000256" key="3">
    <source>
        <dbReference type="ARBA" id="ARBA00023163"/>
    </source>
</evidence>
<reference evidence="7 8" key="1">
    <citation type="submission" date="2016-03" db="EMBL/GenBank/DDBJ databases">
        <authorList>
            <person name="Ploux O."/>
        </authorList>
    </citation>
    <scope>NUCLEOTIDE SEQUENCE [LARGE SCALE GENOMIC DNA]</scope>
    <source>
        <strain evidence="7 8">UAMH 11012</strain>
    </source>
</reference>
<protein>
    <submittedName>
        <fullName evidence="7">Related to nitrate assimilation regulatory protein nirA</fullName>
    </submittedName>
</protein>
<keyword evidence="4" id="KW-0539">Nucleus</keyword>
<evidence type="ECO:0000259" key="6">
    <source>
        <dbReference type="PROSITE" id="PS50048"/>
    </source>
</evidence>
<feature type="domain" description="Zn(2)-C6 fungal-type" evidence="6">
    <location>
        <begin position="17"/>
        <end position="48"/>
    </location>
</feature>
<keyword evidence="8" id="KW-1185">Reference proteome</keyword>
<dbReference type="PROSITE" id="PS50048">
    <property type="entry name" value="ZN2_CY6_FUNGAL_2"/>
    <property type="match status" value="1"/>
</dbReference>
<accession>A0A1L7XA46</accession>
<feature type="compositionally biased region" description="Basic and acidic residues" evidence="5">
    <location>
        <begin position="85"/>
        <end position="98"/>
    </location>
</feature>
<dbReference type="GO" id="GO:0005634">
    <property type="term" value="C:nucleus"/>
    <property type="evidence" value="ECO:0007669"/>
    <property type="project" value="TreeGrafter"/>
</dbReference>
<dbReference type="Proteomes" id="UP000184330">
    <property type="component" value="Unassembled WGS sequence"/>
</dbReference>
<dbReference type="InterPro" id="IPR051127">
    <property type="entry name" value="Fungal_SecMet_Regulators"/>
</dbReference>
<evidence type="ECO:0000256" key="2">
    <source>
        <dbReference type="ARBA" id="ARBA00023015"/>
    </source>
</evidence>
<dbReference type="GO" id="GO:0000978">
    <property type="term" value="F:RNA polymerase II cis-regulatory region sequence-specific DNA binding"/>
    <property type="evidence" value="ECO:0007669"/>
    <property type="project" value="TreeGrafter"/>
</dbReference>
<dbReference type="AlphaFoldDB" id="A0A1L7XA46"/>